<proteinExistence type="predicted"/>
<dbReference type="InterPro" id="IPR009367">
    <property type="entry name" value="Elm1-like"/>
</dbReference>
<evidence type="ECO:0000313" key="2">
    <source>
        <dbReference type="Proteomes" id="UP000313645"/>
    </source>
</evidence>
<name>A0ABY1ZK59_9GAMM</name>
<reference evidence="1 2" key="1">
    <citation type="submission" date="2019-02" db="EMBL/GenBank/DDBJ databases">
        <title>Marinobacter halodurans sp. nov., a marine bacterium isolated from sea tidal flat.</title>
        <authorList>
            <person name="Yoo Y."/>
            <person name="Lee D.W."/>
            <person name="Kim B.S."/>
            <person name="Kim J.-J."/>
        </authorList>
    </citation>
    <scope>NUCLEOTIDE SEQUENCE [LARGE SCALE GENOMIC DNA]</scope>
    <source>
        <strain evidence="1 2">YJ-S3-2</strain>
    </source>
</reference>
<evidence type="ECO:0008006" key="3">
    <source>
        <dbReference type="Google" id="ProtNLM"/>
    </source>
</evidence>
<organism evidence="1 2">
    <name type="scientific">Marinobacter halodurans</name>
    <dbReference type="NCBI Taxonomy" id="2528979"/>
    <lineage>
        <taxon>Bacteria</taxon>
        <taxon>Pseudomonadati</taxon>
        <taxon>Pseudomonadota</taxon>
        <taxon>Gammaproteobacteria</taxon>
        <taxon>Pseudomonadales</taxon>
        <taxon>Marinobacteraceae</taxon>
        <taxon>Marinobacter</taxon>
    </lineage>
</organism>
<keyword evidence="2" id="KW-1185">Reference proteome</keyword>
<evidence type="ECO:0000313" key="1">
    <source>
        <dbReference type="EMBL" id="TBW55893.1"/>
    </source>
</evidence>
<dbReference type="RefSeq" id="WP_131481806.1">
    <property type="nucleotide sequence ID" value="NZ_SJDL01000014.1"/>
</dbReference>
<dbReference type="Proteomes" id="UP000313645">
    <property type="component" value="Unassembled WGS sequence"/>
</dbReference>
<gene>
    <name evidence="1" type="ORF">EZI54_10655</name>
</gene>
<dbReference type="Pfam" id="PF06258">
    <property type="entry name" value="Mito_fiss_Elm1"/>
    <property type="match status" value="1"/>
</dbReference>
<comment type="caution">
    <text evidence="1">The sequence shown here is derived from an EMBL/GenBank/DDBJ whole genome shotgun (WGS) entry which is preliminary data.</text>
</comment>
<dbReference type="EMBL" id="SJDL01000014">
    <property type="protein sequence ID" value="TBW55893.1"/>
    <property type="molecule type" value="Genomic_DNA"/>
</dbReference>
<protein>
    <recommendedName>
        <fullName evidence="3">Nucleoside-diphosphate sugar epimerase</fullName>
    </recommendedName>
</protein>
<accession>A0ABY1ZK59</accession>
<sequence>MTHGVEPLVTWLIHDDKPGHRNQLRGLANRLAAHADVRCHWIDALSQRVPRWRALMGLRPRLDVPDGLHQPGLIVAAGTGTHRLLLALRRTRRARTALLMRPSFPQQWIDCRIIPHHDRPSPSPGTLVTIGVLNTMTPMAHLTKRQHGVILIGGPSRHYRWDNAAILQQLARLLRAYPGWQWTVTSSRRSPEELIAALRERQGPLFRFRDHRDTHDRWLAHTLADSRAAWITPDSASMVYESLTAGIPTGLFGLTPVSGSRVAAGVEALLEQRRAHPLSEAQAVMSATTPITPPLWEADRAARWLLERCRGVPS</sequence>